<reference evidence="5" key="1">
    <citation type="submission" date="2021-01" db="EMBL/GenBank/DDBJ databases">
        <title>Genome public.</title>
        <authorList>
            <person name="Liu C."/>
            <person name="Sun Q."/>
        </authorList>
    </citation>
    <scope>NUCLEOTIDE SEQUENCE</scope>
    <source>
        <strain evidence="5">M6</strain>
    </source>
</reference>
<dbReference type="GO" id="GO:0000155">
    <property type="term" value="F:phosphorelay sensor kinase activity"/>
    <property type="evidence" value="ECO:0007669"/>
    <property type="project" value="InterPro"/>
</dbReference>
<dbReference type="Pfam" id="PF02518">
    <property type="entry name" value="HATPase_c"/>
    <property type="match status" value="1"/>
</dbReference>
<protein>
    <submittedName>
        <fullName evidence="5">Histidine kinase</fullName>
    </submittedName>
</protein>
<organism evidence="5 6">
    <name type="scientific">Ruminococcus difficilis</name>
    <dbReference type="NCBI Taxonomy" id="2763069"/>
    <lineage>
        <taxon>Bacteria</taxon>
        <taxon>Bacillati</taxon>
        <taxon>Bacillota</taxon>
        <taxon>Clostridia</taxon>
        <taxon>Eubacteriales</taxon>
        <taxon>Oscillospiraceae</taxon>
        <taxon>Ruminococcus</taxon>
    </lineage>
</organism>
<proteinExistence type="predicted"/>
<evidence type="ECO:0000313" key="5">
    <source>
        <dbReference type="EMBL" id="MBK6089492.1"/>
    </source>
</evidence>
<feature type="transmembrane region" description="Helical" evidence="3">
    <location>
        <begin position="112"/>
        <end position="139"/>
    </location>
</feature>
<dbReference type="Pfam" id="PF06580">
    <property type="entry name" value="His_kinase"/>
    <property type="match status" value="1"/>
</dbReference>
<gene>
    <name evidence="5" type="ORF">JKK62_12725</name>
</gene>
<comment type="caution">
    <text evidence="5">The sequence shown here is derived from an EMBL/GenBank/DDBJ whole genome shotgun (WGS) entry which is preliminary data.</text>
</comment>
<feature type="transmembrane region" description="Helical" evidence="3">
    <location>
        <begin position="177"/>
        <end position="199"/>
    </location>
</feature>
<keyword evidence="2" id="KW-0902">Two-component regulatory system</keyword>
<keyword evidence="6" id="KW-1185">Reference proteome</keyword>
<evidence type="ECO:0000259" key="4">
    <source>
        <dbReference type="PROSITE" id="PS50109"/>
    </source>
</evidence>
<dbReference type="EMBL" id="JAEQMG010000140">
    <property type="protein sequence ID" value="MBK6089492.1"/>
    <property type="molecule type" value="Genomic_DNA"/>
</dbReference>
<keyword evidence="3" id="KW-1133">Transmembrane helix</keyword>
<dbReference type="InterPro" id="IPR003594">
    <property type="entry name" value="HATPase_dom"/>
</dbReference>
<dbReference type="Proteomes" id="UP000633365">
    <property type="component" value="Unassembled WGS sequence"/>
</dbReference>
<evidence type="ECO:0000256" key="3">
    <source>
        <dbReference type="SAM" id="Phobius"/>
    </source>
</evidence>
<keyword evidence="1 5" id="KW-0808">Transferase</keyword>
<dbReference type="InterPro" id="IPR036890">
    <property type="entry name" value="HATPase_C_sf"/>
</dbReference>
<name>A0A935C4C6_9FIRM</name>
<dbReference type="PANTHER" id="PTHR34220:SF7">
    <property type="entry name" value="SENSOR HISTIDINE KINASE YPDA"/>
    <property type="match status" value="1"/>
</dbReference>
<accession>A0A935C4C6</accession>
<evidence type="ECO:0000256" key="1">
    <source>
        <dbReference type="ARBA" id="ARBA00022777"/>
    </source>
</evidence>
<dbReference type="InterPro" id="IPR005467">
    <property type="entry name" value="His_kinase_dom"/>
</dbReference>
<evidence type="ECO:0000313" key="6">
    <source>
        <dbReference type="Proteomes" id="UP000633365"/>
    </source>
</evidence>
<keyword evidence="3" id="KW-0812">Transmembrane</keyword>
<dbReference type="GO" id="GO:0016020">
    <property type="term" value="C:membrane"/>
    <property type="evidence" value="ECO:0007669"/>
    <property type="project" value="InterPro"/>
</dbReference>
<dbReference type="SUPFAM" id="SSF55874">
    <property type="entry name" value="ATPase domain of HSP90 chaperone/DNA topoisomerase II/histidine kinase"/>
    <property type="match status" value="1"/>
</dbReference>
<dbReference type="InterPro" id="IPR010559">
    <property type="entry name" value="Sig_transdc_His_kin_internal"/>
</dbReference>
<keyword evidence="3" id="KW-0472">Membrane</keyword>
<keyword evidence="1 5" id="KW-0418">Kinase</keyword>
<feature type="transmembrane region" description="Helical" evidence="3">
    <location>
        <begin position="87"/>
        <end position="106"/>
    </location>
</feature>
<dbReference type="Gene3D" id="3.30.565.10">
    <property type="entry name" value="Histidine kinase-like ATPase, C-terminal domain"/>
    <property type="match status" value="1"/>
</dbReference>
<feature type="transmembrane region" description="Helical" evidence="3">
    <location>
        <begin position="211"/>
        <end position="234"/>
    </location>
</feature>
<dbReference type="InterPro" id="IPR050640">
    <property type="entry name" value="Bact_2-comp_sensor_kinase"/>
</dbReference>
<feature type="domain" description="Histidine kinase" evidence="4">
    <location>
        <begin position="379"/>
        <end position="473"/>
    </location>
</feature>
<feature type="transmembrane region" description="Helical" evidence="3">
    <location>
        <begin position="240"/>
        <end position="259"/>
    </location>
</feature>
<dbReference type="PANTHER" id="PTHR34220">
    <property type="entry name" value="SENSOR HISTIDINE KINASE YPDA"/>
    <property type="match status" value="1"/>
</dbReference>
<feature type="transmembrane region" description="Helical" evidence="3">
    <location>
        <begin position="151"/>
        <end position="171"/>
    </location>
</feature>
<dbReference type="AlphaFoldDB" id="A0A935C4C6"/>
<sequence>MNQEYLELKKRFQSDKELTLEVEFPYELTTENFSDCFYVLTCYSDGIYQTLFFEALAPVLMFLLVCFFGVFFFPIASGLLGRIDLRYVAFGALCFFTGIYMVIGKISDYLNLWIIDPTVCLMTDKVCLCLFVLAVMIYLRSLLHNKISKNIVTAAITAYLALTVTEVVLQMTNVADMMATAGAMYIAMIICAVVMISLLGIEIRGKKRFVLFDYLISWVPLSAFLMIDLLDIYLHIPGGAHLWFGLAVTTIYQMVRFAMDFRRQYKEAIHYQQVQRELYEAKVSVMVSQIRPHFMYNALSSIAILCKLNPDTAYTATVTFSDYLRGNMDSLKQTAPVPFARELEHLKKYLYIEKLRFDDQLNIEYDIQATDFEIPLLSIQPLVENAVKHGVGMKEDGGTVKISTRETDNAYEVIVEDDGVGFDTTAERKNDGRSHVGMENTKRRIKEMCGGEVIIESEIGKGTKARVIIPKKEESGQ</sequence>
<dbReference type="PROSITE" id="PS50109">
    <property type="entry name" value="HIS_KIN"/>
    <property type="match status" value="1"/>
</dbReference>
<feature type="transmembrane region" description="Helical" evidence="3">
    <location>
        <begin position="55"/>
        <end position="75"/>
    </location>
</feature>
<evidence type="ECO:0000256" key="2">
    <source>
        <dbReference type="ARBA" id="ARBA00023012"/>
    </source>
</evidence>
<dbReference type="SMART" id="SM00387">
    <property type="entry name" value="HATPase_c"/>
    <property type="match status" value="1"/>
</dbReference>
<dbReference type="RefSeq" id="WP_201428213.1">
    <property type="nucleotide sequence ID" value="NZ_JAEQMG010000140.1"/>
</dbReference>